<dbReference type="SUPFAM" id="SSF74853">
    <property type="entry name" value="Lamin A/C globular tail domain"/>
    <property type="match status" value="1"/>
</dbReference>
<evidence type="ECO:0000256" key="1">
    <source>
        <dbReference type="SAM" id="MobiDB-lite"/>
    </source>
</evidence>
<dbReference type="InterPro" id="IPR030395">
    <property type="entry name" value="GP_PDE_dom"/>
</dbReference>
<feature type="region of interest" description="Disordered" evidence="1">
    <location>
        <begin position="30"/>
        <end position="50"/>
    </location>
</feature>
<comment type="caution">
    <text evidence="5">The sequence shown here is derived from an EMBL/GenBank/DDBJ whole genome shotgun (WGS) entry which is preliminary data.</text>
</comment>
<dbReference type="PANTHER" id="PTHR46211:SF1">
    <property type="entry name" value="GLYCEROPHOSPHODIESTER PHOSPHODIESTERASE, CYTOPLASMIC"/>
    <property type="match status" value="1"/>
</dbReference>
<dbReference type="PROSITE" id="PS51841">
    <property type="entry name" value="LTD"/>
    <property type="match status" value="1"/>
</dbReference>
<evidence type="ECO:0000313" key="6">
    <source>
        <dbReference type="Proteomes" id="UP000475214"/>
    </source>
</evidence>
<feature type="domain" description="GP-PDE" evidence="3">
    <location>
        <begin position="47"/>
        <end position="297"/>
    </location>
</feature>
<keyword evidence="2" id="KW-0732">Signal</keyword>
<dbReference type="InterPro" id="IPR001322">
    <property type="entry name" value="Lamin_tail_dom"/>
</dbReference>
<dbReference type="EMBL" id="JAAGOA010000003">
    <property type="protein sequence ID" value="NED99514.1"/>
    <property type="molecule type" value="Genomic_DNA"/>
</dbReference>
<gene>
    <name evidence="5" type="ORF">G1H10_04975</name>
</gene>
<reference evidence="5 6" key="1">
    <citation type="submission" date="2020-02" db="EMBL/GenBank/DDBJ databases">
        <authorList>
            <person name="Li X.-J."/>
            <person name="Han X.-M."/>
        </authorList>
    </citation>
    <scope>NUCLEOTIDE SEQUENCE [LARGE SCALE GENOMIC DNA]</scope>
    <source>
        <strain evidence="5 6">CCTCC AB 2017055</strain>
    </source>
</reference>
<organism evidence="5 6">
    <name type="scientific">Phytoactinopolyspora halotolerans</name>
    <dbReference type="NCBI Taxonomy" id="1981512"/>
    <lineage>
        <taxon>Bacteria</taxon>
        <taxon>Bacillati</taxon>
        <taxon>Actinomycetota</taxon>
        <taxon>Actinomycetes</taxon>
        <taxon>Jiangellales</taxon>
        <taxon>Jiangellaceae</taxon>
        <taxon>Phytoactinopolyspora</taxon>
    </lineage>
</organism>
<feature type="chain" id="PRO_5038667959" description="Esterase" evidence="2">
    <location>
        <begin position="28"/>
        <end position="420"/>
    </location>
</feature>
<keyword evidence="6" id="KW-1185">Reference proteome</keyword>
<evidence type="ECO:0000259" key="3">
    <source>
        <dbReference type="PROSITE" id="PS51704"/>
    </source>
</evidence>
<name>A0A6L9S228_9ACTN</name>
<dbReference type="AlphaFoldDB" id="A0A6L9S228"/>
<sequence length="420" mass="45614">MSTRIGRQSLRYAGLITATLAAATTLAGTGSETRDVGAQPPLPPDRSLAIGHRGSAYKAPEETMAGYRQAVRDRADILEGDVQLTADGHLILMHDATLTRTTDVEERFPDREPWRPGQLTLEEIRTLDARSWFGEAFAGEPVAELDQLLDLAEQTRTPVMLELKQPGNNAGFEQALADELRSRGVGADGDSRIPYVLVAGFDAASLQEFHEIFPGPEIVYQVGDVPDDEALESYREWADHLMLTVRMSSGADVARVETAGFSTMAGTVDSDVDLRMAIGQGYDSIITNHPERALQLQRRNFREPVPQVQVESIYANAPGDDIQPETGEHVSLLNTTSAPIDMSGWTVRDQAGNIVRLPDGVSIDAGSLLRVYSGPGTDRPGHVYADYGRSFLNNSGGETVVIYNRDGEIVTVGSYLAYPG</sequence>
<accession>A0A6L9S228</accession>
<evidence type="ECO:0000256" key="2">
    <source>
        <dbReference type="SAM" id="SignalP"/>
    </source>
</evidence>
<dbReference type="Pfam" id="PF03009">
    <property type="entry name" value="GDPD"/>
    <property type="match status" value="1"/>
</dbReference>
<feature type="signal peptide" evidence="2">
    <location>
        <begin position="1"/>
        <end position="27"/>
    </location>
</feature>
<dbReference type="Proteomes" id="UP000475214">
    <property type="component" value="Unassembled WGS sequence"/>
</dbReference>
<dbReference type="InterPro" id="IPR036415">
    <property type="entry name" value="Lamin_tail_dom_sf"/>
</dbReference>
<dbReference type="GO" id="GO:0006629">
    <property type="term" value="P:lipid metabolic process"/>
    <property type="evidence" value="ECO:0007669"/>
    <property type="project" value="InterPro"/>
</dbReference>
<dbReference type="GO" id="GO:0008081">
    <property type="term" value="F:phosphoric diester hydrolase activity"/>
    <property type="evidence" value="ECO:0007669"/>
    <property type="project" value="InterPro"/>
</dbReference>
<evidence type="ECO:0000313" key="5">
    <source>
        <dbReference type="EMBL" id="NED99514.1"/>
    </source>
</evidence>
<evidence type="ECO:0008006" key="7">
    <source>
        <dbReference type="Google" id="ProtNLM"/>
    </source>
</evidence>
<evidence type="ECO:0000259" key="4">
    <source>
        <dbReference type="PROSITE" id="PS51841"/>
    </source>
</evidence>
<dbReference type="Pfam" id="PF00932">
    <property type="entry name" value="LTD"/>
    <property type="match status" value="1"/>
</dbReference>
<dbReference type="PROSITE" id="PS51704">
    <property type="entry name" value="GP_PDE"/>
    <property type="match status" value="1"/>
</dbReference>
<dbReference type="Gene3D" id="2.60.40.1260">
    <property type="entry name" value="Lamin Tail domain"/>
    <property type="match status" value="1"/>
</dbReference>
<feature type="domain" description="LTD" evidence="4">
    <location>
        <begin position="311"/>
        <end position="420"/>
    </location>
</feature>
<dbReference type="InterPro" id="IPR017946">
    <property type="entry name" value="PLC-like_Pdiesterase_TIM-brl"/>
</dbReference>
<dbReference type="Gene3D" id="3.20.20.190">
    <property type="entry name" value="Phosphatidylinositol (PI) phosphodiesterase"/>
    <property type="match status" value="1"/>
</dbReference>
<protein>
    <recommendedName>
        <fullName evidence="7">Esterase</fullName>
    </recommendedName>
</protein>
<proteinExistence type="predicted"/>
<dbReference type="RefSeq" id="WP_163733585.1">
    <property type="nucleotide sequence ID" value="NZ_JAAGOA010000003.1"/>
</dbReference>
<dbReference type="PANTHER" id="PTHR46211">
    <property type="entry name" value="GLYCEROPHOSPHORYL DIESTER PHOSPHODIESTERASE"/>
    <property type="match status" value="1"/>
</dbReference>
<dbReference type="SUPFAM" id="SSF51695">
    <property type="entry name" value="PLC-like phosphodiesterases"/>
    <property type="match status" value="1"/>
</dbReference>